<dbReference type="PIRSF" id="PIRSF036458">
    <property type="entry name" value="Butyrate_kin"/>
    <property type="match status" value="1"/>
</dbReference>
<dbReference type="PRINTS" id="PR00471">
    <property type="entry name" value="ACETATEKNASE"/>
</dbReference>
<dbReference type="GO" id="GO:0005737">
    <property type="term" value="C:cytoplasm"/>
    <property type="evidence" value="ECO:0007669"/>
    <property type="project" value="UniProtKB-SubCell"/>
</dbReference>
<evidence type="ECO:0000256" key="9">
    <source>
        <dbReference type="HAMAP-Rule" id="MF_00542"/>
    </source>
</evidence>
<dbReference type="AlphaFoldDB" id="A0A415DV12"/>
<keyword evidence="6 9" id="KW-0418">Kinase</keyword>
<dbReference type="GO" id="GO:0047761">
    <property type="term" value="F:butyrate kinase activity"/>
    <property type="evidence" value="ECO:0007669"/>
    <property type="project" value="UniProtKB-UniRule"/>
</dbReference>
<protein>
    <recommendedName>
        <fullName evidence="9">Probable butyrate kinase</fullName>
        <shortName evidence="9">BK</shortName>
        <ecNumber evidence="9">2.7.2.7</ecNumber>
    </recommendedName>
    <alternativeName>
        <fullName evidence="9">Branched-chain carboxylic acid kinase</fullName>
    </alternativeName>
</protein>
<keyword evidence="3 9" id="KW-0963">Cytoplasm</keyword>
<evidence type="ECO:0000256" key="8">
    <source>
        <dbReference type="ARBA" id="ARBA00048596"/>
    </source>
</evidence>
<comment type="subcellular location">
    <subcellularLocation>
        <location evidence="1 9">Cytoplasm</location>
    </subcellularLocation>
</comment>
<dbReference type="InterPro" id="IPR011245">
    <property type="entry name" value="Butyrate_kin"/>
</dbReference>
<dbReference type="PROSITE" id="PS01076">
    <property type="entry name" value="ACETATE_KINASE_2"/>
    <property type="match status" value="1"/>
</dbReference>
<dbReference type="InterPro" id="IPR043129">
    <property type="entry name" value="ATPase_NBD"/>
</dbReference>
<evidence type="ECO:0000256" key="10">
    <source>
        <dbReference type="RuleBase" id="RU003835"/>
    </source>
</evidence>
<dbReference type="Gene3D" id="3.30.420.40">
    <property type="match status" value="2"/>
</dbReference>
<comment type="caution">
    <text evidence="11">The sequence shown here is derived from an EMBL/GenBank/DDBJ whole genome shotgun (WGS) entry which is preliminary data.</text>
</comment>
<dbReference type="HAMAP" id="MF_00542">
    <property type="entry name" value="Butyrate_kinase"/>
    <property type="match status" value="1"/>
</dbReference>
<dbReference type="EMBL" id="QRMS01000007">
    <property type="protein sequence ID" value="RHJ84077.1"/>
    <property type="molecule type" value="Genomic_DNA"/>
</dbReference>
<accession>A0A415DV12</accession>
<evidence type="ECO:0000256" key="5">
    <source>
        <dbReference type="ARBA" id="ARBA00022741"/>
    </source>
</evidence>
<dbReference type="RefSeq" id="WP_118336582.1">
    <property type="nucleotide sequence ID" value="NZ_AP025567.1"/>
</dbReference>
<dbReference type="STRING" id="1776384.GCA_900086585_00455"/>
<evidence type="ECO:0000256" key="4">
    <source>
        <dbReference type="ARBA" id="ARBA00022679"/>
    </source>
</evidence>
<dbReference type="GO" id="GO:0006083">
    <property type="term" value="P:acetate metabolic process"/>
    <property type="evidence" value="ECO:0007669"/>
    <property type="project" value="TreeGrafter"/>
</dbReference>
<dbReference type="CDD" id="cd24011">
    <property type="entry name" value="ASKHA_NBD_BK"/>
    <property type="match status" value="1"/>
</dbReference>
<keyword evidence="12" id="KW-1185">Reference proteome</keyword>
<keyword evidence="5 9" id="KW-0547">Nucleotide-binding</keyword>
<dbReference type="InterPro" id="IPR000890">
    <property type="entry name" value="Aliphatic_acid_kin_short-chain"/>
</dbReference>
<dbReference type="PANTHER" id="PTHR21060:SF3">
    <property type="entry name" value="BUTYRATE KINASE 2-RELATED"/>
    <property type="match status" value="1"/>
</dbReference>
<dbReference type="InterPro" id="IPR023865">
    <property type="entry name" value="Aliphatic_acid_kinase_CS"/>
</dbReference>
<dbReference type="NCBIfam" id="NF002834">
    <property type="entry name" value="PRK03011.1-5"/>
    <property type="match status" value="1"/>
</dbReference>
<reference evidence="11 12" key="1">
    <citation type="submission" date="2018-08" db="EMBL/GenBank/DDBJ databases">
        <title>A genome reference for cultivated species of the human gut microbiota.</title>
        <authorList>
            <person name="Zou Y."/>
            <person name="Xue W."/>
            <person name="Luo G."/>
        </authorList>
    </citation>
    <scope>NUCLEOTIDE SEQUENCE [LARGE SCALE GENOMIC DNA]</scope>
    <source>
        <strain evidence="11 12">AM07-24</strain>
    </source>
</reference>
<evidence type="ECO:0000313" key="11">
    <source>
        <dbReference type="EMBL" id="RHJ84077.1"/>
    </source>
</evidence>
<evidence type="ECO:0000256" key="6">
    <source>
        <dbReference type="ARBA" id="ARBA00022777"/>
    </source>
</evidence>
<dbReference type="SUPFAM" id="SSF53067">
    <property type="entry name" value="Actin-like ATPase domain"/>
    <property type="match status" value="2"/>
</dbReference>
<evidence type="ECO:0000256" key="2">
    <source>
        <dbReference type="ARBA" id="ARBA00008748"/>
    </source>
</evidence>
<evidence type="ECO:0000256" key="1">
    <source>
        <dbReference type="ARBA" id="ARBA00004496"/>
    </source>
</evidence>
<dbReference type="Proteomes" id="UP000284841">
    <property type="component" value="Unassembled WGS sequence"/>
</dbReference>
<evidence type="ECO:0000256" key="3">
    <source>
        <dbReference type="ARBA" id="ARBA00022490"/>
    </source>
</evidence>
<sequence length="356" mass="38592">MEIKDILVINPGSTTTKIAVYTNQNKDVLFEETIVHDENKILSFPNVASQREYRREMILQMLQEDGYDLSNLSAVVGRGGMVYDLAGGGYKVNKKLCDKLASSTIPQHASSLGGILAYMIAEPLNLPAYIYDSTMGCDLLDVVKLTGIAGAEKYGATHLLNSRAQAIKYAASVGRDYRDMQLIVCHMGGGITANAWRDGKVIDTAAYDDGPMAPERSGGVPLLLFKKLCFDGRHTEKDMEDLISGKGGLYSYLGTKDCLEVEKRIESGDEYAKLVYEAMALQVAKSVAGLSCVLKGKVDVIILTGGIARSKMLTDMIAEYCGHIGKIEVMAGEGEMEALAGGALRMLQGEEIAKEY</sequence>
<gene>
    <name evidence="9 11" type="primary">buk</name>
    <name evidence="11" type="ORF">DW099_17925</name>
</gene>
<dbReference type="OrthoDB" id="9771859at2"/>
<dbReference type="GO" id="GO:0008776">
    <property type="term" value="F:acetate kinase activity"/>
    <property type="evidence" value="ECO:0007669"/>
    <property type="project" value="TreeGrafter"/>
</dbReference>
<comment type="similarity">
    <text evidence="2 9 10">Belongs to the acetokinase family.</text>
</comment>
<dbReference type="EC" id="2.7.2.7" evidence="9"/>
<dbReference type="Pfam" id="PF00871">
    <property type="entry name" value="Acetate_kinase"/>
    <property type="match status" value="1"/>
</dbReference>
<comment type="catalytic activity">
    <reaction evidence="8 9">
        <text>butanoate + ATP = butanoyl phosphate + ADP</text>
        <dbReference type="Rhea" id="RHEA:13585"/>
        <dbReference type="ChEBI" id="CHEBI:17968"/>
        <dbReference type="ChEBI" id="CHEBI:30616"/>
        <dbReference type="ChEBI" id="CHEBI:58079"/>
        <dbReference type="ChEBI" id="CHEBI:456216"/>
        <dbReference type="EC" id="2.7.2.7"/>
    </reaction>
</comment>
<dbReference type="PROSITE" id="PS01075">
    <property type="entry name" value="ACETATE_KINASE_1"/>
    <property type="match status" value="1"/>
</dbReference>
<evidence type="ECO:0000313" key="12">
    <source>
        <dbReference type="Proteomes" id="UP000284841"/>
    </source>
</evidence>
<dbReference type="NCBIfam" id="TIGR02707">
    <property type="entry name" value="butyr_kinase"/>
    <property type="match status" value="1"/>
</dbReference>
<dbReference type="GO" id="GO:0005524">
    <property type="term" value="F:ATP binding"/>
    <property type="evidence" value="ECO:0007669"/>
    <property type="project" value="UniProtKB-KW"/>
</dbReference>
<keyword evidence="4 9" id="KW-0808">Transferase</keyword>
<organism evidence="11 12">
    <name type="scientific">Emergencia timonensis</name>
    <dbReference type="NCBI Taxonomy" id="1776384"/>
    <lineage>
        <taxon>Bacteria</taxon>
        <taxon>Bacillati</taxon>
        <taxon>Bacillota</taxon>
        <taxon>Clostridia</taxon>
        <taxon>Peptostreptococcales</taxon>
        <taxon>Anaerovoracaceae</taxon>
        <taxon>Emergencia</taxon>
    </lineage>
</organism>
<keyword evidence="7 9" id="KW-0067">ATP-binding</keyword>
<dbReference type="PANTHER" id="PTHR21060">
    <property type="entry name" value="ACETATE KINASE"/>
    <property type="match status" value="1"/>
</dbReference>
<name>A0A415DV12_9FIRM</name>
<proteinExistence type="inferred from homology"/>
<evidence type="ECO:0000256" key="7">
    <source>
        <dbReference type="ARBA" id="ARBA00022840"/>
    </source>
</evidence>